<organism evidence="3 4">
    <name type="scientific">Helobdella robusta</name>
    <name type="common">Californian leech</name>
    <dbReference type="NCBI Taxonomy" id="6412"/>
    <lineage>
        <taxon>Eukaryota</taxon>
        <taxon>Metazoa</taxon>
        <taxon>Spiralia</taxon>
        <taxon>Lophotrochozoa</taxon>
        <taxon>Annelida</taxon>
        <taxon>Clitellata</taxon>
        <taxon>Hirudinea</taxon>
        <taxon>Rhynchobdellida</taxon>
        <taxon>Glossiphoniidae</taxon>
        <taxon>Helobdella</taxon>
    </lineage>
</organism>
<protein>
    <recommendedName>
        <fullName evidence="1">WSC domain-containing protein</fullName>
    </recommendedName>
</protein>
<dbReference type="EMBL" id="AMQM01008812">
    <property type="status" value="NOT_ANNOTATED_CDS"/>
    <property type="molecule type" value="Genomic_DNA"/>
</dbReference>
<evidence type="ECO:0000313" key="4">
    <source>
        <dbReference type="Proteomes" id="UP000015101"/>
    </source>
</evidence>
<dbReference type="PROSITE" id="PS51212">
    <property type="entry name" value="WSC"/>
    <property type="match status" value="1"/>
</dbReference>
<dbReference type="Gene3D" id="2.60.120.260">
    <property type="entry name" value="Galactose-binding domain-like"/>
    <property type="match status" value="1"/>
</dbReference>
<dbReference type="InterPro" id="IPR002889">
    <property type="entry name" value="WSC_carb-bd"/>
</dbReference>
<keyword evidence="4" id="KW-1185">Reference proteome</keyword>
<dbReference type="InterPro" id="IPR051941">
    <property type="entry name" value="BG_Antigen-Binding_Lectin"/>
</dbReference>
<dbReference type="EnsemblMetazoa" id="HelroT183488">
    <property type="protein sequence ID" value="HelroP183488"/>
    <property type="gene ID" value="HelroG183488"/>
</dbReference>
<evidence type="ECO:0000259" key="1">
    <source>
        <dbReference type="PROSITE" id="PS51212"/>
    </source>
</evidence>
<dbReference type="CTD" id="20209061"/>
<dbReference type="GeneID" id="20209061"/>
<dbReference type="InterPro" id="IPR008979">
    <property type="entry name" value="Galactose-bd-like_sf"/>
</dbReference>
<name>T1FJR2_HELRO</name>
<evidence type="ECO:0000313" key="3">
    <source>
        <dbReference type="EnsemblMetazoa" id="HelroP183488"/>
    </source>
</evidence>
<dbReference type="Proteomes" id="UP000015101">
    <property type="component" value="Unassembled WGS sequence"/>
</dbReference>
<dbReference type="AlphaFoldDB" id="T1FJR2"/>
<evidence type="ECO:0000313" key="2">
    <source>
        <dbReference type="EMBL" id="ESO11106.1"/>
    </source>
</evidence>
<reference evidence="4" key="1">
    <citation type="submission" date="2012-12" db="EMBL/GenBank/DDBJ databases">
        <authorList>
            <person name="Hellsten U."/>
            <person name="Grimwood J."/>
            <person name="Chapman J.A."/>
            <person name="Shapiro H."/>
            <person name="Aerts A."/>
            <person name="Otillar R.P."/>
            <person name="Terry A.Y."/>
            <person name="Boore J.L."/>
            <person name="Simakov O."/>
            <person name="Marletaz F."/>
            <person name="Cho S.-J."/>
            <person name="Edsinger-Gonzales E."/>
            <person name="Havlak P."/>
            <person name="Kuo D.-H."/>
            <person name="Larsson T."/>
            <person name="Lv J."/>
            <person name="Arendt D."/>
            <person name="Savage R."/>
            <person name="Osoegawa K."/>
            <person name="de Jong P."/>
            <person name="Lindberg D.R."/>
            <person name="Seaver E.C."/>
            <person name="Weisblat D.A."/>
            <person name="Putnam N.H."/>
            <person name="Grigoriev I.V."/>
            <person name="Rokhsar D.S."/>
        </authorList>
    </citation>
    <scope>NUCLEOTIDE SEQUENCE</scope>
</reference>
<dbReference type="PANTHER" id="PTHR45713:SF6">
    <property type="entry name" value="F5_8 TYPE C DOMAIN-CONTAINING PROTEIN"/>
    <property type="match status" value="1"/>
</dbReference>
<dbReference type="SUPFAM" id="SSF49785">
    <property type="entry name" value="Galactose-binding domain-like"/>
    <property type="match status" value="1"/>
</dbReference>
<dbReference type="OrthoDB" id="547680at2759"/>
<dbReference type="RefSeq" id="XP_009010769.1">
    <property type="nucleotide sequence ID" value="XM_009012521.1"/>
</dbReference>
<dbReference type="HOGENOM" id="CLU_700726_0_0_1"/>
<reference evidence="3" key="3">
    <citation type="submission" date="2015-06" db="UniProtKB">
        <authorList>
            <consortium name="EnsemblMetazoa"/>
        </authorList>
    </citation>
    <scope>IDENTIFICATION</scope>
</reference>
<dbReference type="InParanoid" id="T1FJR2"/>
<dbReference type="KEGG" id="hro:HELRODRAFT_183488"/>
<dbReference type="EMBL" id="KB095853">
    <property type="protein sequence ID" value="ESO11106.1"/>
    <property type="molecule type" value="Genomic_DNA"/>
</dbReference>
<proteinExistence type="predicted"/>
<feature type="domain" description="WSC" evidence="1">
    <location>
        <begin position="188"/>
        <end position="271"/>
    </location>
</feature>
<accession>T1FJR2</accession>
<gene>
    <name evidence="3" type="primary">20209061</name>
    <name evidence="2" type="ORF">HELRODRAFT_183488</name>
</gene>
<reference evidence="2 4" key="2">
    <citation type="journal article" date="2013" name="Nature">
        <title>Insights into bilaterian evolution from three spiralian genomes.</title>
        <authorList>
            <person name="Simakov O."/>
            <person name="Marletaz F."/>
            <person name="Cho S.J."/>
            <person name="Edsinger-Gonzales E."/>
            <person name="Havlak P."/>
            <person name="Hellsten U."/>
            <person name="Kuo D.H."/>
            <person name="Larsson T."/>
            <person name="Lv J."/>
            <person name="Arendt D."/>
            <person name="Savage R."/>
            <person name="Osoegawa K."/>
            <person name="de Jong P."/>
            <person name="Grimwood J."/>
            <person name="Chapman J.A."/>
            <person name="Shapiro H."/>
            <person name="Aerts A."/>
            <person name="Otillar R.P."/>
            <person name="Terry A.Y."/>
            <person name="Boore J.L."/>
            <person name="Grigoriev I.V."/>
            <person name="Lindberg D.R."/>
            <person name="Seaver E.C."/>
            <person name="Weisblat D.A."/>
            <person name="Putnam N.H."/>
            <person name="Rokhsar D.S."/>
        </authorList>
    </citation>
    <scope>NUCLEOTIDE SEQUENCE</scope>
</reference>
<sequence length="394" mass="44157">MIHYNTLQYTSLIIFVFVNILNTRVTSVSLEIQLENVALHKPVILSAYKNNSFLQIATDGIKDPNSILSCPKSDLDEWIMVDLLRIYLVSHVDVYPSPCPRCHGLDYFSVRLINQINLKTPVLKQWSNVLCGQQRSVADDVGFMRVYCDTTGNKMSGRFVVVQQFHARKSRFALSVSEVEVYGEETYAEWYDGCFLIFNVGAGTPELLVNSVRECKEHCQGHSHFSLMNGRTCRCGGIPELEVSSFHCNAICPDLVSFCGGARAFSVYTDKSTVTSMARGWTYYGCFLYNDKVTAVMGIQRKPPLSSLLKLLEEEMSSTSSSSSLTSSNVSPLIKCMVYCEKLTVFAIKVVLSLMSSCWWVRLIVVVCGQDADDYGAYNKMVVMVIKPLRGIVK</sequence>
<dbReference type="PANTHER" id="PTHR45713">
    <property type="entry name" value="FTP DOMAIN-CONTAINING PROTEIN"/>
    <property type="match status" value="1"/>
</dbReference>